<protein>
    <recommendedName>
        <fullName evidence="4">NUC153 domain-containing protein</fullName>
    </recommendedName>
</protein>
<evidence type="ECO:0000259" key="4">
    <source>
        <dbReference type="Pfam" id="PF08159"/>
    </source>
</evidence>
<feature type="region of interest" description="Disordered" evidence="3">
    <location>
        <begin position="80"/>
        <end position="99"/>
    </location>
</feature>
<reference evidence="5" key="1">
    <citation type="submission" date="2020-06" db="EMBL/GenBank/DDBJ databases">
        <title>WGS assembly of Ceratodon purpureus strain R40.</title>
        <authorList>
            <person name="Carey S.B."/>
            <person name="Jenkins J."/>
            <person name="Shu S."/>
            <person name="Lovell J.T."/>
            <person name="Sreedasyam A."/>
            <person name="Maumus F."/>
            <person name="Tiley G.P."/>
            <person name="Fernandez-Pozo N."/>
            <person name="Barry K."/>
            <person name="Chen C."/>
            <person name="Wang M."/>
            <person name="Lipzen A."/>
            <person name="Daum C."/>
            <person name="Saski C.A."/>
            <person name="Payton A.C."/>
            <person name="Mcbreen J.C."/>
            <person name="Conrad R.E."/>
            <person name="Kollar L.M."/>
            <person name="Olsson S."/>
            <person name="Huttunen S."/>
            <person name="Landis J.B."/>
            <person name="Wickett N.J."/>
            <person name="Johnson M.G."/>
            <person name="Rensing S.A."/>
            <person name="Grimwood J."/>
            <person name="Schmutz J."/>
            <person name="Mcdaniel S.F."/>
        </authorList>
    </citation>
    <scope>NUCLEOTIDE SEQUENCE</scope>
    <source>
        <strain evidence="5">R40</strain>
    </source>
</reference>
<dbReference type="EMBL" id="CM026431">
    <property type="protein sequence ID" value="KAG0558624.1"/>
    <property type="molecule type" value="Genomic_DNA"/>
</dbReference>
<name>A0A8T0GK58_CERPU</name>
<proteinExistence type="predicted"/>
<comment type="subcellular location">
    <subcellularLocation>
        <location evidence="1">Nucleus</location>
        <location evidence="1">Nucleolus</location>
    </subcellularLocation>
</comment>
<evidence type="ECO:0000256" key="1">
    <source>
        <dbReference type="ARBA" id="ARBA00004604"/>
    </source>
</evidence>
<dbReference type="InterPro" id="IPR012580">
    <property type="entry name" value="NUC153"/>
</dbReference>
<dbReference type="Pfam" id="PF08159">
    <property type="entry name" value="NUC153"/>
    <property type="match status" value="1"/>
</dbReference>
<dbReference type="GO" id="GO:0005730">
    <property type="term" value="C:nucleolus"/>
    <property type="evidence" value="ECO:0007669"/>
    <property type="project" value="UniProtKB-SubCell"/>
</dbReference>
<feature type="domain" description="NUC153" evidence="4">
    <location>
        <begin position="38"/>
        <end position="63"/>
    </location>
</feature>
<dbReference type="Proteomes" id="UP000822688">
    <property type="component" value="Chromosome 10"/>
</dbReference>
<gene>
    <name evidence="5" type="ORF">KC19_10G041600</name>
</gene>
<dbReference type="AlphaFoldDB" id="A0A8T0GK58"/>
<evidence type="ECO:0000256" key="3">
    <source>
        <dbReference type="SAM" id="MobiDB-lite"/>
    </source>
</evidence>
<organism evidence="5 6">
    <name type="scientific">Ceratodon purpureus</name>
    <name type="common">Fire moss</name>
    <name type="synonym">Dicranum purpureum</name>
    <dbReference type="NCBI Taxonomy" id="3225"/>
    <lineage>
        <taxon>Eukaryota</taxon>
        <taxon>Viridiplantae</taxon>
        <taxon>Streptophyta</taxon>
        <taxon>Embryophyta</taxon>
        <taxon>Bryophyta</taxon>
        <taxon>Bryophytina</taxon>
        <taxon>Bryopsida</taxon>
        <taxon>Dicranidae</taxon>
        <taxon>Pseudoditrichales</taxon>
        <taxon>Ditrichaceae</taxon>
        <taxon>Ceratodon</taxon>
    </lineage>
</organism>
<accession>A0A8T0GK58</accession>
<evidence type="ECO:0000256" key="2">
    <source>
        <dbReference type="ARBA" id="ARBA00023242"/>
    </source>
</evidence>
<keyword evidence="2" id="KW-0539">Nucleus</keyword>
<keyword evidence="6" id="KW-1185">Reference proteome</keyword>
<evidence type="ECO:0000313" key="6">
    <source>
        <dbReference type="Proteomes" id="UP000822688"/>
    </source>
</evidence>
<evidence type="ECO:0000313" key="5">
    <source>
        <dbReference type="EMBL" id="KAG0558624.1"/>
    </source>
</evidence>
<comment type="caution">
    <text evidence="5">The sequence shown here is derived from an EMBL/GenBank/DDBJ whole genome shotgun (WGS) entry which is preliminary data.</text>
</comment>
<sequence length="114" mass="13254">MHGFVINHCLYAKEWSFAGQEEAAEAQQGARYVEDDTFAATFKNEAFEVDKDAPEHRALHPYKQKSKTSLLTEHFNLVSEDHNERGAENEDDFDASRSFQMKESEYLQKKTYSR</sequence>